<feature type="domain" description="EamA" evidence="7">
    <location>
        <begin position="159"/>
        <end position="291"/>
    </location>
</feature>
<feature type="domain" description="EamA" evidence="7">
    <location>
        <begin position="6"/>
        <end position="146"/>
    </location>
</feature>
<evidence type="ECO:0000313" key="8">
    <source>
        <dbReference type="EMBL" id="MBD8033009.1"/>
    </source>
</evidence>
<dbReference type="SUPFAM" id="SSF103481">
    <property type="entry name" value="Multidrug resistance efflux transporter EmrE"/>
    <property type="match status" value="2"/>
</dbReference>
<keyword evidence="9" id="KW-1185">Reference proteome</keyword>
<evidence type="ECO:0000259" key="7">
    <source>
        <dbReference type="Pfam" id="PF00892"/>
    </source>
</evidence>
<dbReference type="RefSeq" id="WP_191703596.1">
    <property type="nucleotide sequence ID" value="NZ_JACSPW010000006.1"/>
</dbReference>
<dbReference type="PANTHER" id="PTHR32322">
    <property type="entry name" value="INNER MEMBRANE TRANSPORTER"/>
    <property type="match status" value="1"/>
</dbReference>
<keyword evidence="3 6" id="KW-0812">Transmembrane</keyword>
<comment type="caution">
    <text evidence="8">The sequence shown here is derived from an EMBL/GenBank/DDBJ whole genome shotgun (WGS) entry which is preliminary data.</text>
</comment>
<reference evidence="8 9" key="1">
    <citation type="submission" date="2020-08" db="EMBL/GenBank/DDBJ databases">
        <title>A Genomic Blueprint of the Chicken Gut Microbiome.</title>
        <authorList>
            <person name="Gilroy R."/>
            <person name="Ravi A."/>
            <person name="Getino M."/>
            <person name="Pursley I."/>
            <person name="Horton D.L."/>
            <person name="Alikhan N.-F."/>
            <person name="Baker D."/>
            <person name="Gharbi K."/>
            <person name="Hall N."/>
            <person name="Watson M."/>
            <person name="Adriaenssens E.M."/>
            <person name="Foster-Nyarko E."/>
            <person name="Jarju S."/>
            <person name="Secka A."/>
            <person name="Antonio M."/>
            <person name="Oren A."/>
            <person name="Chaudhuri R."/>
            <person name="La Ragione R.M."/>
            <person name="Hildebrand F."/>
            <person name="Pallen M.J."/>
        </authorList>
    </citation>
    <scope>NUCLEOTIDE SEQUENCE [LARGE SCALE GENOMIC DNA]</scope>
    <source>
        <strain evidence="8 9">Sa1YVA6</strain>
    </source>
</reference>
<dbReference type="Pfam" id="PF00892">
    <property type="entry name" value="EamA"/>
    <property type="match status" value="2"/>
</dbReference>
<comment type="subcellular location">
    <subcellularLocation>
        <location evidence="1">Endomembrane system</location>
        <topology evidence="1">Multi-pass membrane protein</topology>
    </subcellularLocation>
</comment>
<evidence type="ECO:0000256" key="2">
    <source>
        <dbReference type="ARBA" id="ARBA00007362"/>
    </source>
</evidence>
<feature type="transmembrane region" description="Helical" evidence="6">
    <location>
        <begin position="276"/>
        <end position="294"/>
    </location>
</feature>
<dbReference type="EMBL" id="JACSPW010000006">
    <property type="protein sequence ID" value="MBD8033009.1"/>
    <property type="molecule type" value="Genomic_DNA"/>
</dbReference>
<keyword evidence="5 6" id="KW-0472">Membrane</keyword>
<accession>A0ABR8XM68</accession>
<feature type="transmembrane region" description="Helical" evidence="6">
    <location>
        <begin position="160"/>
        <end position="181"/>
    </location>
</feature>
<gene>
    <name evidence="8" type="ORF">H9632_08005</name>
</gene>
<sequence length="305" mass="33967">MKNKRMIGFLLVVSGCFFWGIGGTMSQLLFSQGIEVSWLVSTRLVIAGILLLITQAIFKDRRQILDIWRQKYTAFRLIIFAIVGMLAVQYTYMASIKEGNAAVATLLQYLAPVMIIVWVTLRGHSVFTRKDAVTIVLALSGSFLLLTNGSLSAFAVPLPAIIWGLLSGLSLAFYTLYAIPLLQRFDSLVVVGWGMLLAGVTMSFVQPPWDVDISNWTGSTVFYLIIVIIFGTMLAFWFYIESLQTLTAKETSLLGNIEPLTAVLATVLWLKEPFGSFQWFGTSLILAMMIYIALRADQTRDTISE</sequence>
<evidence type="ECO:0000256" key="6">
    <source>
        <dbReference type="SAM" id="Phobius"/>
    </source>
</evidence>
<evidence type="ECO:0000256" key="5">
    <source>
        <dbReference type="ARBA" id="ARBA00023136"/>
    </source>
</evidence>
<dbReference type="InterPro" id="IPR050638">
    <property type="entry name" value="AA-Vitamin_Transporters"/>
</dbReference>
<evidence type="ECO:0000256" key="1">
    <source>
        <dbReference type="ARBA" id="ARBA00004127"/>
    </source>
</evidence>
<keyword evidence="4 6" id="KW-1133">Transmembrane helix</keyword>
<feature type="transmembrane region" description="Helical" evidence="6">
    <location>
        <begin position="101"/>
        <end position="121"/>
    </location>
</feature>
<feature type="transmembrane region" description="Helical" evidence="6">
    <location>
        <begin position="36"/>
        <end position="53"/>
    </location>
</feature>
<dbReference type="InterPro" id="IPR000620">
    <property type="entry name" value="EamA_dom"/>
</dbReference>
<name>A0ABR8XM68_9BACL</name>
<evidence type="ECO:0000256" key="3">
    <source>
        <dbReference type="ARBA" id="ARBA00022692"/>
    </source>
</evidence>
<evidence type="ECO:0000256" key="4">
    <source>
        <dbReference type="ARBA" id="ARBA00022989"/>
    </source>
</evidence>
<dbReference type="PANTHER" id="PTHR32322:SF2">
    <property type="entry name" value="EAMA DOMAIN-CONTAINING PROTEIN"/>
    <property type="match status" value="1"/>
</dbReference>
<organism evidence="8 9">
    <name type="scientific">Solibacillus merdavium</name>
    <dbReference type="NCBI Taxonomy" id="2762218"/>
    <lineage>
        <taxon>Bacteria</taxon>
        <taxon>Bacillati</taxon>
        <taxon>Bacillota</taxon>
        <taxon>Bacilli</taxon>
        <taxon>Bacillales</taxon>
        <taxon>Caryophanaceae</taxon>
        <taxon>Solibacillus</taxon>
    </lineage>
</organism>
<feature type="transmembrane region" description="Helical" evidence="6">
    <location>
        <begin position="188"/>
        <end position="209"/>
    </location>
</feature>
<dbReference type="Proteomes" id="UP000600565">
    <property type="component" value="Unassembled WGS sequence"/>
</dbReference>
<protein>
    <submittedName>
        <fullName evidence="8">EamA family transporter</fullName>
    </submittedName>
</protein>
<feature type="transmembrane region" description="Helical" evidence="6">
    <location>
        <begin position="221"/>
        <end position="240"/>
    </location>
</feature>
<comment type="similarity">
    <text evidence="2">Belongs to the EamA transporter family.</text>
</comment>
<feature type="transmembrane region" description="Helical" evidence="6">
    <location>
        <begin position="74"/>
        <end position="95"/>
    </location>
</feature>
<evidence type="ECO:0000313" key="9">
    <source>
        <dbReference type="Proteomes" id="UP000600565"/>
    </source>
</evidence>
<dbReference type="PROSITE" id="PS51257">
    <property type="entry name" value="PROKAR_LIPOPROTEIN"/>
    <property type="match status" value="1"/>
</dbReference>
<dbReference type="InterPro" id="IPR037185">
    <property type="entry name" value="EmrE-like"/>
</dbReference>
<proteinExistence type="inferred from homology"/>
<feature type="transmembrane region" description="Helical" evidence="6">
    <location>
        <begin position="133"/>
        <end position="154"/>
    </location>
</feature>
<feature type="transmembrane region" description="Helical" evidence="6">
    <location>
        <begin position="252"/>
        <end position="270"/>
    </location>
</feature>